<name>A0A420HWQ4_9PEZI</name>
<evidence type="ECO:0000313" key="2">
    <source>
        <dbReference type="Proteomes" id="UP000286134"/>
    </source>
</evidence>
<organism evidence="1 2">
    <name type="scientific">Erysiphe neolycopersici</name>
    <dbReference type="NCBI Taxonomy" id="212602"/>
    <lineage>
        <taxon>Eukaryota</taxon>
        <taxon>Fungi</taxon>
        <taxon>Dikarya</taxon>
        <taxon>Ascomycota</taxon>
        <taxon>Pezizomycotina</taxon>
        <taxon>Leotiomycetes</taxon>
        <taxon>Erysiphales</taxon>
        <taxon>Erysiphaceae</taxon>
        <taxon>Erysiphe</taxon>
    </lineage>
</organism>
<dbReference type="AlphaFoldDB" id="A0A420HWQ4"/>
<protein>
    <submittedName>
        <fullName evidence="1">Uncharacterized protein</fullName>
    </submittedName>
</protein>
<comment type="caution">
    <text evidence="1">The sequence shown here is derived from an EMBL/GenBank/DDBJ whole genome shotgun (WGS) entry which is preliminary data.</text>
</comment>
<sequence length="75" mass="8451">MNSFTEATSKTPLFLRAPAGIKLKDNEIALWSYAGCKRLEPSAKKKKKNEYSTGVSFKVQQIYVFSHPIKRVSVS</sequence>
<dbReference type="Proteomes" id="UP000286134">
    <property type="component" value="Unassembled WGS sequence"/>
</dbReference>
<evidence type="ECO:0000313" key="1">
    <source>
        <dbReference type="EMBL" id="RKF61837.1"/>
    </source>
</evidence>
<gene>
    <name evidence="1" type="ORF">OnM2_038047</name>
</gene>
<dbReference type="EMBL" id="MCFK01003844">
    <property type="protein sequence ID" value="RKF61837.1"/>
    <property type="molecule type" value="Genomic_DNA"/>
</dbReference>
<accession>A0A420HWQ4</accession>
<keyword evidence="2" id="KW-1185">Reference proteome</keyword>
<reference evidence="1 2" key="1">
    <citation type="journal article" date="2018" name="BMC Genomics">
        <title>Comparative genome analyses reveal sequence features reflecting distinct modes of host-adaptation between dicot and monocot powdery mildew.</title>
        <authorList>
            <person name="Wu Y."/>
            <person name="Ma X."/>
            <person name="Pan Z."/>
            <person name="Kale S.D."/>
            <person name="Song Y."/>
            <person name="King H."/>
            <person name="Zhang Q."/>
            <person name="Presley C."/>
            <person name="Deng X."/>
            <person name="Wei C.I."/>
            <person name="Xiao S."/>
        </authorList>
    </citation>
    <scope>NUCLEOTIDE SEQUENCE [LARGE SCALE GENOMIC DNA]</scope>
    <source>
        <strain evidence="1">UMSG2</strain>
    </source>
</reference>
<proteinExistence type="predicted"/>